<dbReference type="Proteomes" id="UP000266720">
    <property type="component" value="Chromosome"/>
</dbReference>
<organism evidence="1 2">
    <name type="scientific">Thermofilum adornatum 1505</name>
    <dbReference type="NCBI Taxonomy" id="697581"/>
    <lineage>
        <taxon>Archaea</taxon>
        <taxon>Thermoproteota</taxon>
        <taxon>Thermoprotei</taxon>
        <taxon>Thermofilales</taxon>
        <taxon>Thermofilaceae</taxon>
        <taxon>Thermofilum</taxon>
    </lineage>
</organism>
<dbReference type="KEGG" id="tcb:TCARB_1318"/>
<sequence>MVKKLRIHDSDKVIIIHSEESEWAKRLAEGLKRELGL</sequence>
<evidence type="ECO:0000313" key="1">
    <source>
        <dbReference type="EMBL" id="AJB42364.1"/>
    </source>
</evidence>
<name>A0A3G1A9I9_9CREN</name>
<gene>
    <name evidence="1" type="ORF">TCARB_1318</name>
</gene>
<evidence type="ECO:0000313" key="2">
    <source>
        <dbReference type="Proteomes" id="UP000266720"/>
    </source>
</evidence>
<dbReference type="EMBL" id="CP007493">
    <property type="protein sequence ID" value="AJB42364.1"/>
    <property type="molecule type" value="Genomic_DNA"/>
</dbReference>
<reference evidence="2" key="1">
    <citation type="book" date="2010" name="EXTREMOPHILES" publisher="0:0-0">
        <title>Complete genome sequences of ten hyperthermophilic archaea reveal their metabolic capabilities and possible ecological roles.</title>
        <editorList>
            <person name="?"/>
        </editorList>
        <authorList>
            <person name="Ravin N.V."/>
            <person name="Mardanov A.V."/>
            <person name="Bonch-Osmolovskaya E.A."/>
            <person name="Skryabin K.G."/>
        </authorList>
    </citation>
    <scope>NUCLEOTIDE SEQUENCE [LARGE SCALE GENOMIC DNA]</scope>
    <source>
        <strain evidence="2">1505</strain>
    </source>
</reference>
<proteinExistence type="predicted"/>
<protein>
    <submittedName>
        <fullName evidence="1">Uncharacterized protein</fullName>
    </submittedName>
</protein>
<accession>A0A3G1A9I9</accession>
<dbReference type="AlphaFoldDB" id="A0A3G1A9I9"/>
<dbReference type="STRING" id="697581.TCARB_1318"/>